<evidence type="ECO:0008006" key="3">
    <source>
        <dbReference type="Google" id="ProtNLM"/>
    </source>
</evidence>
<dbReference type="AlphaFoldDB" id="A0AAU9FAZ8"/>
<keyword evidence="2" id="KW-1185">Reference proteome</keyword>
<organism evidence="1 2">
    <name type="scientific">Drosophila madeirensis</name>
    <name type="common">Fruit fly</name>
    <dbReference type="NCBI Taxonomy" id="30013"/>
    <lineage>
        <taxon>Eukaryota</taxon>
        <taxon>Metazoa</taxon>
        <taxon>Ecdysozoa</taxon>
        <taxon>Arthropoda</taxon>
        <taxon>Hexapoda</taxon>
        <taxon>Insecta</taxon>
        <taxon>Pterygota</taxon>
        <taxon>Neoptera</taxon>
        <taxon>Endopterygota</taxon>
        <taxon>Diptera</taxon>
        <taxon>Brachycera</taxon>
        <taxon>Muscomorpha</taxon>
        <taxon>Ephydroidea</taxon>
        <taxon>Drosophilidae</taxon>
        <taxon>Drosophila</taxon>
        <taxon>Sophophora</taxon>
    </lineage>
</organism>
<dbReference type="Proteomes" id="UP001500889">
    <property type="component" value="Chromosome O"/>
</dbReference>
<proteinExistence type="predicted"/>
<dbReference type="EMBL" id="AP029263">
    <property type="protein sequence ID" value="BFF92820.1"/>
    <property type="molecule type" value="Genomic_DNA"/>
</dbReference>
<reference evidence="1 2" key="1">
    <citation type="submission" date="2024-02" db="EMBL/GenBank/DDBJ databases">
        <title>A chromosome-level genome assembly of Drosophila madeirensis, a fruit fly species endemic to Madeira island.</title>
        <authorList>
            <person name="Tomihara K."/>
            <person name="Llopart A."/>
            <person name="Yamamoto D."/>
        </authorList>
    </citation>
    <scope>NUCLEOTIDE SEQUENCE [LARGE SCALE GENOMIC DNA]</scope>
    <source>
        <strain evidence="1 2">RF1</strain>
    </source>
</reference>
<accession>A0AAU9FAZ8</accession>
<gene>
    <name evidence="1" type="ORF">DMAD_10794</name>
</gene>
<evidence type="ECO:0000313" key="1">
    <source>
        <dbReference type="EMBL" id="BFF92820.1"/>
    </source>
</evidence>
<evidence type="ECO:0000313" key="2">
    <source>
        <dbReference type="Proteomes" id="UP001500889"/>
    </source>
</evidence>
<protein>
    <recommendedName>
        <fullName evidence="3">Reverse transcriptase</fullName>
    </recommendedName>
</protein>
<name>A0AAU9FAZ8_DROMD</name>
<sequence>MRGVEATYRLCALRIACSFRTVSDEAALVIAGQVPLRELIRERKDIHTAAQGGSNATRAELKAVARRSSFGRWQTQWDGSTKGRWTYSLIPKLKDWLERKHGQVDFYLTQALSGHGCFRSYLKRFGHETEDWCPACGSGIVEDAQHVLFECHRFDDERLRLEAEVGARISTETLVPIMLSEPRAWEAAAEFASSVMRTLRVLERRRKQETE</sequence>